<dbReference type="EMBL" id="JACOPH010000008">
    <property type="protein sequence ID" value="MBC5714594.1"/>
    <property type="molecule type" value="Genomic_DNA"/>
</dbReference>
<evidence type="ECO:0000256" key="3">
    <source>
        <dbReference type="ARBA" id="ARBA00023163"/>
    </source>
</evidence>
<evidence type="ECO:0000313" key="6">
    <source>
        <dbReference type="Proteomes" id="UP000606720"/>
    </source>
</evidence>
<name>A0A923RVU0_9FIRM</name>
<proteinExistence type="predicted"/>
<dbReference type="SMART" id="SM00345">
    <property type="entry name" value="HTH_GNTR"/>
    <property type="match status" value="1"/>
</dbReference>
<dbReference type="AlphaFoldDB" id="A0A923RVU0"/>
<dbReference type="GO" id="GO:0003677">
    <property type="term" value="F:DNA binding"/>
    <property type="evidence" value="ECO:0007669"/>
    <property type="project" value="UniProtKB-KW"/>
</dbReference>
<dbReference type="CDD" id="cd07377">
    <property type="entry name" value="WHTH_GntR"/>
    <property type="match status" value="1"/>
</dbReference>
<dbReference type="PANTHER" id="PTHR38445">
    <property type="entry name" value="HTH-TYPE TRANSCRIPTIONAL REPRESSOR YTRA"/>
    <property type="match status" value="1"/>
</dbReference>
<dbReference type="PANTHER" id="PTHR38445:SF9">
    <property type="entry name" value="HTH-TYPE TRANSCRIPTIONAL REPRESSOR YTRA"/>
    <property type="match status" value="1"/>
</dbReference>
<keyword evidence="6" id="KW-1185">Reference proteome</keyword>
<dbReference type="RefSeq" id="WP_186867241.1">
    <property type="nucleotide sequence ID" value="NZ_JACOPH010000008.1"/>
</dbReference>
<accession>A0A923RVU0</accession>
<gene>
    <name evidence="5" type="ORF">H8S17_10295</name>
</gene>
<reference evidence="5" key="1">
    <citation type="submission" date="2020-08" db="EMBL/GenBank/DDBJ databases">
        <title>Genome public.</title>
        <authorList>
            <person name="Liu C."/>
            <person name="Sun Q."/>
        </authorList>
    </citation>
    <scope>NUCLEOTIDE SEQUENCE</scope>
    <source>
        <strain evidence="5">BX1005</strain>
    </source>
</reference>
<evidence type="ECO:0000256" key="1">
    <source>
        <dbReference type="ARBA" id="ARBA00023015"/>
    </source>
</evidence>
<dbReference type="GO" id="GO:0003700">
    <property type="term" value="F:DNA-binding transcription factor activity"/>
    <property type="evidence" value="ECO:0007669"/>
    <property type="project" value="InterPro"/>
</dbReference>
<dbReference type="InterPro" id="IPR036388">
    <property type="entry name" value="WH-like_DNA-bd_sf"/>
</dbReference>
<keyword evidence="1" id="KW-0805">Transcription regulation</keyword>
<dbReference type="SUPFAM" id="SSF46785">
    <property type="entry name" value="Winged helix' DNA-binding domain"/>
    <property type="match status" value="1"/>
</dbReference>
<dbReference type="InterPro" id="IPR000524">
    <property type="entry name" value="Tscrpt_reg_HTH_GntR"/>
</dbReference>
<dbReference type="InterPro" id="IPR036390">
    <property type="entry name" value="WH_DNA-bd_sf"/>
</dbReference>
<comment type="caution">
    <text evidence="5">The sequence shown here is derived from an EMBL/GenBank/DDBJ whole genome shotgun (WGS) entry which is preliminary data.</text>
</comment>
<evidence type="ECO:0000313" key="5">
    <source>
        <dbReference type="EMBL" id="MBC5714594.1"/>
    </source>
</evidence>
<protein>
    <submittedName>
        <fullName evidence="5">GntR family transcriptional regulator</fullName>
    </submittedName>
</protein>
<dbReference type="Pfam" id="PF00392">
    <property type="entry name" value="GntR"/>
    <property type="match status" value="1"/>
</dbReference>
<keyword evidence="2" id="KW-0238">DNA-binding</keyword>
<evidence type="ECO:0000259" key="4">
    <source>
        <dbReference type="PROSITE" id="PS50949"/>
    </source>
</evidence>
<feature type="domain" description="HTH gntR-type" evidence="4">
    <location>
        <begin position="10"/>
        <end position="78"/>
    </location>
</feature>
<evidence type="ECO:0000256" key="2">
    <source>
        <dbReference type="ARBA" id="ARBA00023125"/>
    </source>
</evidence>
<dbReference type="PROSITE" id="PS50949">
    <property type="entry name" value="HTH_GNTR"/>
    <property type="match status" value="1"/>
</dbReference>
<dbReference type="Proteomes" id="UP000606720">
    <property type="component" value="Unassembled WGS sequence"/>
</dbReference>
<dbReference type="Gene3D" id="1.10.10.10">
    <property type="entry name" value="Winged helix-like DNA-binding domain superfamily/Winged helix DNA-binding domain"/>
    <property type="match status" value="1"/>
</dbReference>
<organism evidence="5 6">
    <name type="scientific">Roseburia zhanii</name>
    <dbReference type="NCBI Taxonomy" id="2763064"/>
    <lineage>
        <taxon>Bacteria</taxon>
        <taxon>Bacillati</taxon>
        <taxon>Bacillota</taxon>
        <taxon>Clostridia</taxon>
        <taxon>Lachnospirales</taxon>
        <taxon>Lachnospiraceae</taxon>
        <taxon>Roseburia</taxon>
    </lineage>
</organism>
<sequence>MLQLNYRDAKPIYEQIKDGIRRLLLSNAIEADEKLPSVRELASSLAINPNTIQRAYRELEAEGYVYTKQGKGTFASATAMVCQMRKQELLVEFDDVVSELFILDASVEELGNRMENLKNGEEKMK</sequence>
<dbReference type="PRINTS" id="PR00035">
    <property type="entry name" value="HTHGNTR"/>
</dbReference>
<keyword evidence="3" id="KW-0804">Transcription</keyword>